<dbReference type="PANTHER" id="PTHR16320:SF23">
    <property type="entry name" value="SPHINGOMYELINASE C 1"/>
    <property type="match status" value="1"/>
</dbReference>
<feature type="domain" description="Endonuclease/exonuclease/phosphatase" evidence="1">
    <location>
        <begin position="14"/>
        <end position="269"/>
    </location>
</feature>
<reference evidence="3" key="1">
    <citation type="submission" date="2017-05" db="EMBL/GenBank/DDBJ databases">
        <title>Streptomyces olivochromogenes NBRC 3561 whole genome shotgun sequence.</title>
        <authorList>
            <person name="Dohra H."/>
            <person name="Kodani S."/>
        </authorList>
    </citation>
    <scope>NUCLEOTIDE SEQUENCE [LARGE SCALE GENOMIC DNA]</scope>
    <source>
        <strain evidence="3">NBRC 3561</strain>
    </source>
</reference>
<evidence type="ECO:0000313" key="2">
    <source>
        <dbReference type="EMBL" id="GAX56180.1"/>
    </source>
</evidence>
<accession>A0A250VQC9</accession>
<dbReference type="GO" id="GO:0004767">
    <property type="term" value="F:sphingomyelin phosphodiesterase activity"/>
    <property type="evidence" value="ECO:0007669"/>
    <property type="project" value="InterPro"/>
</dbReference>
<sequence>MDGGPATIGLTSMNVCCGFSSTLPPPKERAVEFCRRIEESGVDVVSFQEVWTAALFRTIRTHLPSYPFVARAIGVAGQPTGGLASFSRLPLRSVSYESFRGSRPEESGALFRGSRALWGRLQGVLTFELAGRRTLVGNVHLTANKDGDWSADNRHHRFQRRQLAMFHQALQRARRDDTELVIAGGDLNIPDSSPLYPLVVEEGAWRDPFRAVGRPTFHTELLQPGASAHRVDYLLVAGDAERYPVTEPRLLFTDPVQLGGRKRSFLSDHVALTARIALPTASSVS</sequence>
<comment type="caution">
    <text evidence="2">The sequence shown here is derived from an EMBL/GenBank/DDBJ whole genome shotgun (WGS) entry which is preliminary data.</text>
</comment>
<evidence type="ECO:0000259" key="1">
    <source>
        <dbReference type="Pfam" id="PF03372"/>
    </source>
</evidence>
<dbReference type="InterPro" id="IPR036691">
    <property type="entry name" value="Endo/exonu/phosph_ase_sf"/>
</dbReference>
<keyword evidence="3" id="KW-1185">Reference proteome</keyword>
<evidence type="ECO:0000313" key="3">
    <source>
        <dbReference type="Proteomes" id="UP000217446"/>
    </source>
</evidence>
<dbReference type="Proteomes" id="UP000217446">
    <property type="component" value="Unassembled WGS sequence"/>
</dbReference>
<dbReference type="SUPFAM" id="SSF56219">
    <property type="entry name" value="DNase I-like"/>
    <property type="match status" value="1"/>
</dbReference>
<dbReference type="PANTHER" id="PTHR16320">
    <property type="entry name" value="SPHINGOMYELINASE FAMILY MEMBER"/>
    <property type="match status" value="1"/>
</dbReference>
<dbReference type="Pfam" id="PF03372">
    <property type="entry name" value="Exo_endo_phos"/>
    <property type="match status" value="1"/>
</dbReference>
<dbReference type="Gene3D" id="3.60.10.10">
    <property type="entry name" value="Endonuclease/exonuclease/phosphatase"/>
    <property type="match status" value="1"/>
</dbReference>
<dbReference type="InterPro" id="IPR005135">
    <property type="entry name" value="Endo/exonuclease/phosphatase"/>
</dbReference>
<gene>
    <name evidence="2" type="ORF">SO3561_07747</name>
</gene>
<organism evidence="2 3">
    <name type="scientific">Streptomyces olivochromogenes</name>
    <dbReference type="NCBI Taxonomy" id="1963"/>
    <lineage>
        <taxon>Bacteria</taxon>
        <taxon>Bacillati</taxon>
        <taxon>Actinomycetota</taxon>
        <taxon>Actinomycetes</taxon>
        <taxon>Kitasatosporales</taxon>
        <taxon>Streptomycetaceae</taxon>
        <taxon>Streptomyces</taxon>
    </lineage>
</organism>
<dbReference type="STRING" id="1963.AQJ27_42040"/>
<dbReference type="RefSeq" id="WP_067381371.1">
    <property type="nucleotide sequence ID" value="NZ_BDQI01000024.1"/>
</dbReference>
<dbReference type="AlphaFoldDB" id="A0A250VQC9"/>
<name>A0A250VQC9_STROL</name>
<protein>
    <recommendedName>
        <fullName evidence="1">Endonuclease/exonuclease/phosphatase domain-containing protein</fullName>
    </recommendedName>
</protein>
<proteinExistence type="predicted"/>
<dbReference type="InterPro" id="IPR038772">
    <property type="entry name" value="Sph/SMPD2-like"/>
</dbReference>
<dbReference type="EMBL" id="BDQI01000024">
    <property type="protein sequence ID" value="GAX56180.1"/>
    <property type="molecule type" value="Genomic_DNA"/>
</dbReference>